<sequence length="82" mass="9776">MANTFSIQVDQKIKAKIEGLYKKYKEAEREEINYRNTDSLSSDIVHVKWRTRKEAREAYKNALDVEMKKMSLAFKKFLTEQN</sequence>
<proteinExistence type="predicted"/>
<feature type="coiled-coil region" evidence="1">
    <location>
        <begin position="10"/>
        <end position="37"/>
    </location>
</feature>
<keyword evidence="1" id="KW-0175">Coiled coil</keyword>
<keyword evidence="3" id="KW-1185">Reference proteome</keyword>
<evidence type="ECO:0000313" key="2">
    <source>
        <dbReference type="EMBL" id="GAO98162.1"/>
    </source>
</evidence>
<organism evidence="2 3">
    <name type="scientific">Caedimonas varicaedens</name>
    <dbReference type="NCBI Taxonomy" id="1629334"/>
    <lineage>
        <taxon>Bacteria</taxon>
        <taxon>Pseudomonadati</taxon>
        <taxon>Pseudomonadota</taxon>
        <taxon>Alphaproteobacteria</taxon>
        <taxon>Holosporales</taxon>
        <taxon>Caedimonadaceae</taxon>
        <taxon>Caedimonas</taxon>
    </lineage>
</organism>
<evidence type="ECO:0000256" key="1">
    <source>
        <dbReference type="SAM" id="Coils"/>
    </source>
</evidence>
<reference evidence="2 3" key="1">
    <citation type="submission" date="2015-03" db="EMBL/GenBank/DDBJ databases">
        <title>Caedibacter varicaedens, whole genome shotgun sequence.</title>
        <authorList>
            <person name="Suzuki H."/>
            <person name="Dapper A.L."/>
            <person name="Gibson A.K."/>
            <person name="Jackson C."/>
            <person name="Lee H."/>
            <person name="Pejaver V.R."/>
            <person name="Doak T."/>
            <person name="Lynch M."/>
        </authorList>
    </citation>
    <scope>NUCLEOTIDE SEQUENCE [LARGE SCALE GENOMIC DNA]</scope>
</reference>
<dbReference type="Proteomes" id="UP000036771">
    <property type="component" value="Unassembled WGS sequence"/>
</dbReference>
<comment type="caution">
    <text evidence="2">The sequence shown here is derived from an EMBL/GenBank/DDBJ whole genome shotgun (WGS) entry which is preliminary data.</text>
</comment>
<dbReference type="EMBL" id="BBVC01000027">
    <property type="protein sequence ID" value="GAO98162.1"/>
    <property type="molecule type" value="Genomic_DNA"/>
</dbReference>
<protein>
    <submittedName>
        <fullName evidence="2">Uncharacterized protein</fullName>
    </submittedName>
</protein>
<name>A0A0K8MCH0_9PROT</name>
<accession>A0A0K8MCH0</accession>
<gene>
    <name evidence="2" type="ORF">Cva_00810</name>
</gene>
<dbReference type="AlphaFoldDB" id="A0A0K8MCH0"/>
<evidence type="ECO:0000313" key="3">
    <source>
        <dbReference type="Proteomes" id="UP000036771"/>
    </source>
</evidence>